<dbReference type="RefSeq" id="WP_046355688.1">
    <property type="nucleotide sequence ID" value="NZ_AUXW01000139.1"/>
</dbReference>
<dbReference type="PATRIC" id="fig|1129367.4.peg.2010"/>
<sequence length="655" mass="72030">MDSLFSSVLRAPRSKKRLLTLLIDTFFIVSAFWLSLIVRLDSIQPLFEIENWLLLSIVIPCSLFAFVNLGLYRAVLRYVGSHAVGAIVVGTSISTVVLVLASFFTNIDVPRTMPVIYAWLLILAVGGSRIMVRAMMGRLATVNKTPVVIYGAGSAGRQLAPAIGAGDEYYVSAFIDDDKLKQGAILQGIPVIAFDGIYSLLESNKVKKVLLAMPSESRARRKEILAQLENLPVEVMTIPGMVDVVEGRATLDEIKDVEIEDLLGRDPVEPKQNLLNANIMDKSVMVTGAGGSIGSELCRQIIKQSPSKLVLFELSEFALYSIEKELSEVIRARELNIELIPIMGSVQHINRLETCMIAFGVQTVYHAAAYKHVPLVEHNVVEGIRNNVFGTYYSAKAAINAKVETFVLVSTDKAVRPTNVMGTTKRMAELCLQGLAQDKQKGIHNTRFSMVRFGNVLGSSGSVVPLFRRQIKEGGPITLTHPDITRFFMTIPEAAQLVIQAGAMGKGGDVFVLDMGGSVKIKDLATKMVHLSGLEIKSDSNPHGDIEIQCTGLRPGEKLYEELLIGDNVQETGHERIMTAQEVMLPLAELKVFLEALDIACHNFEHEKIRELLLDAPTGFDPTDGICDLVWNAKTELEESHSNRQVNDNKVISFK</sequence>
<dbReference type="SUPFAM" id="SSF51735">
    <property type="entry name" value="NAD(P)-binding Rossmann-fold domains"/>
    <property type="match status" value="2"/>
</dbReference>
<feature type="domain" description="Polysaccharide biosynthesis protein CapD-like" evidence="3">
    <location>
        <begin position="284"/>
        <end position="581"/>
    </location>
</feature>
<dbReference type="AlphaFoldDB" id="A0A0F6AF08"/>
<evidence type="ECO:0000256" key="1">
    <source>
        <dbReference type="ARBA" id="ARBA00007430"/>
    </source>
</evidence>
<dbReference type="EMBL" id="AUXW01000139">
    <property type="protein sequence ID" value="KKE83954.1"/>
    <property type="molecule type" value="Genomic_DNA"/>
</dbReference>
<feature type="transmembrane region" description="Helical" evidence="2">
    <location>
        <begin position="21"/>
        <end position="40"/>
    </location>
</feature>
<dbReference type="Pfam" id="PF13727">
    <property type="entry name" value="CoA_binding_3"/>
    <property type="match status" value="1"/>
</dbReference>
<dbReference type="InterPro" id="IPR036291">
    <property type="entry name" value="NAD(P)-bd_dom_sf"/>
</dbReference>
<accession>A0A0F6AF08</accession>
<dbReference type="Gene3D" id="3.40.50.720">
    <property type="entry name" value="NAD(P)-binding Rossmann-like Domain"/>
    <property type="match status" value="2"/>
</dbReference>
<proteinExistence type="inferred from homology"/>
<evidence type="ECO:0000313" key="5">
    <source>
        <dbReference type="Proteomes" id="UP000033434"/>
    </source>
</evidence>
<evidence type="ECO:0000259" key="3">
    <source>
        <dbReference type="Pfam" id="PF02719"/>
    </source>
</evidence>
<organism evidence="4 5">
    <name type="scientific">Pseudoalteromonas luteoviolacea S4054</name>
    <dbReference type="NCBI Taxonomy" id="1129367"/>
    <lineage>
        <taxon>Bacteria</taxon>
        <taxon>Pseudomonadati</taxon>
        <taxon>Pseudomonadota</taxon>
        <taxon>Gammaproteobacteria</taxon>
        <taxon>Alteromonadales</taxon>
        <taxon>Pseudoalteromonadaceae</taxon>
        <taxon>Pseudoalteromonas</taxon>
    </lineage>
</organism>
<dbReference type="InterPro" id="IPR003869">
    <property type="entry name" value="Polysac_CapD-like"/>
</dbReference>
<feature type="transmembrane region" description="Helical" evidence="2">
    <location>
        <begin position="83"/>
        <end position="104"/>
    </location>
</feature>
<name>A0A0F6AF08_9GAMM</name>
<dbReference type="Proteomes" id="UP000033434">
    <property type="component" value="Unassembled WGS sequence"/>
</dbReference>
<keyword evidence="2" id="KW-0472">Membrane</keyword>
<reference evidence="4 5" key="1">
    <citation type="journal article" date="2015" name="BMC Genomics">
        <title>Genome mining reveals unlocked bioactive potential of marine Gram-negative bacteria.</title>
        <authorList>
            <person name="Machado H."/>
            <person name="Sonnenschein E.C."/>
            <person name="Melchiorsen J."/>
            <person name="Gram L."/>
        </authorList>
    </citation>
    <scope>NUCLEOTIDE SEQUENCE [LARGE SCALE GENOMIC DNA]</scope>
    <source>
        <strain evidence="4 5">S4054</strain>
    </source>
</reference>
<protein>
    <submittedName>
        <fullName evidence="4">Nucleoside-diphosphate sugar epimerase</fullName>
    </submittedName>
</protein>
<evidence type="ECO:0000313" key="4">
    <source>
        <dbReference type="EMBL" id="KKE83954.1"/>
    </source>
</evidence>
<dbReference type="CDD" id="cd05237">
    <property type="entry name" value="UDP_invert_4-6DH_SDR_e"/>
    <property type="match status" value="1"/>
</dbReference>
<dbReference type="InterPro" id="IPR051203">
    <property type="entry name" value="Polysaccharide_Synthase-Rel"/>
</dbReference>
<keyword evidence="2" id="KW-0812">Transmembrane</keyword>
<dbReference type="Pfam" id="PF02719">
    <property type="entry name" value="Polysacc_synt_2"/>
    <property type="match status" value="1"/>
</dbReference>
<dbReference type="PANTHER" id="PTHR43318:SF1">
    <property type="entry name" value="POLYSACCHARIDE BIOSYNTHESIS PROTEIN EPSC-RELATED"/>
    <property type="match status" value="1"/>
</dbReference>
<keyword evidence="2" id="KW-1133">Transmembrane helix</keyword>
<gene>
    <name evidence="4" type="ORF">N479_11115</name>
</gene>
<evidence type="ECO:0000256" key="2">
    <source>
        <dbReference type="SAM" id="Phobius"/>
    </source>
</evidence>
<comment type="caution">
    <text evidence="4">The sequence shown here is derived from an EMBL/GenBank/DDBJ whole genome shotgun (WGS) entry which is preliminary data.</text>
</comment>
<dbReference type="PANTHER" id="PTHR43318">
    <property type="entry name" value="UDP-N-ACETYLGLUCOSAMINE 4,6-DEHYDRATASE"/>
    <property type="match status" value="1"/>
</dbReference>
<feature type="transmembrane region" description="Helical" evidence="2">
    <location>
        <begin position="116"/>
        <end position="132"/>
    </location>
</feature>
<feature type="transmembrane region" description="Helical" evidence="2">
    <location>
        <begin position="52"/>
        <end position="71"/>
    </location>
</feature>
<comment type="similarity">
    <text evidence="1">Belongs to the polysaccharide synthase family.</text>
</comment>